<gene>
    <name evidence="3" type="ORF">CCM_03482</name>
</gene>
<accession>G3JAZ8</accession>
<evidence type="ECO:0000256" key="1">
    <source>
        <dbReference type="SAM" id="MobiDB-lite"/>
    </source>
</evidence>
<dbReference type="eggNOG" id="ENOG502QQ9Z">
    <property type="taxonomic scope" value="Eukaryota"/>
</dbReference>
<organism evidence="3 4">
    <name type="scientific">Cordyceps militaris (strain CM01)</name>
    <name type="common">Caterpillar fungus</name>
    <dbReference type="NCBI Taxonomy" id="983644"/>
    <lineage>
        <taxon>Eukaryota</taxon>
        <taxon>Fungi</taxon>
        <taxon>Dikarya</taxon>
        <taxon>Ascomycota</taxon>
        <taxon>Pezizomycotina</taxon>
        <taxon>Sordariomycetes</taxon>
        <taxon>Hypocreomycetidae</taxon>
        <taxon>Hypocreales</taxon>
        <taxon>Cordycipitaceae</taxon>
        <taxon>Cordyceps</taxon>
    </lineage>
</organism>
<dbReference type="InParanoid" id="G3JAZ8"/>
<dbReference type="KEGG" id="cmt:CCM_03482"/>
<sequence length="1387" mass="150659">MSASAQCAEPTAYPVFLQDAVKANRVLIALTLHFNDVLDVQVVRDSLSQLLRIGHWRKLTGRLHQNADGGWHVRIPSQHTPQDPDFAFFEKTYAAELASHPIGKLYPAATRKAATQPLDPAIRALLVPDGFPESFDALVARQWPQLTLFASSFRDATVLTLLLPHTAMDASAITALLRNWSRVMAGGAAGSVERVHGAPADPLAVLDRGAETPPPPPHVLDRQRMTWWQIITFVALFLWRKVTWGAAETRLVYLPEEALRALKARTIREAQTCAPGPDTFLSEGDILTAWLSRLTLAGTGRRIPATILDVINARNQIPAVKNEEEIFLQNLLGVAFTPLSAKDMQSSTGAIALRHRRSLTQQLSEPAFTLHLQRMRHAIRKSPFSLPPVFYGHASALVLVSNNVSRPGYAAVVDFGPAVLDGPRMERRNAPGTPVFAMTIPTDMSDMMGFMSIWGKDNQGGFWLSATMSRAGWGLVEEHCHARSQRPPRTAPGSRTQNPRWAADYGQKQRIVLRNATLFDGQRFVDHAVDIVFSRGLVESVQASGGDSHDGSALVYNLHGRYVTPGLVDMHSHHMLSPWPGMDMTADGAEVRPDTRAVTGQMRVIDALKAYDEATAIIASGGVTTSLVIPGSSNLIGGEGAPVKNALHSGSAAEPVVEDVLLERGLPPRARRRYMKMALGENPKAVWGYSRLGNAWRLREHFQKARDVMQAQDDYCARLQVAEQGSARTRSDFVAENARFPFNLELESVVALLRGQVSLHNHNYEPQDLETMVRISEEFGFAIAGFHHAVEAWQVPAMLSERVPNVTIATFAEFSLYKHEAYWPSLYAGHVLDKGGIKVAYKSDHVESFTNAKYLLSQAAVAHAFHLPAEKALQAVTAVPAAAMDQDHRGGYCKPGYDADIVVWDDHPLNRGATPLQVFIDGIPQLNDTMVEKSTGSSWYSPLAEGPSSQVMPQVKYEPDDKTRRDKCQGMKNASGNMIISGIRRTFALDYPELASEQVAAGTGSLQLILENGRLVCAGTPATCRESRARIEATTGSTHLRLTNGHVAPGLSALTNALGVREIATDPSTGDGGAGRQSLADPASILYAKHGAALDGKAFARARLGGVTRAVTAPVADGAPLFVSGVSVEIRTGGTQSLLHGGIVQEEVALHVALGEAARADEGAVSRGVQKIRTMLEDGRGRHNETVFGRVATGRLPLLVYADNKYEIEQLIWIKKDFADTNLVLVGAMEAPFVAKDLAAAGIPVILTRDRGAPTTFGTRDGFVGPPLTRSIASYLKDAGVKFGLALLEPGMPSDYKIHDLLPEAGWTAKYAGLRDDEAVALVTRNVEDILDLKHRNRDIVVYEGNPLYYGATVALVLAESEETGRLDVVGCFPRENEMVVTTGSLA</sequence>
<dbReference type="InterPro" id="IPR011059">
    <property type="entry name" value="Metal-dep_hydrolase_composite"/>
</dbReference>
<dbReference type="InterPro" id="IPR023213">
    <property type="entry name" value="CAT-like_dom_sf"/>
</dbReference>
<proteinExistence type="predicted"/>
<dbReference type="EMBL" id="JH126400">
    <property type="protein sequence ID" value="EGX95210.1"/>
    <property type="molecule type" value="Genomic_DNA"/>
</dbReference>
<feature type="region of interest" description="Disordered" evidence="1">
    <location>
        <begin position="480"/>
        <end position="501"/>
    </location>
</feature>
<feature type="region of interest" description="Disordered" evidence="1">
    <location>
        <begin position="942"/>
        <end position="965"/>
    </location>
</feature>
<dbReference type="RefSeq" id="XP_006668696.1">
    <property type="nucleotide sequence ID" value="XM_006668633.1"/>
</dbReference>
<dbReference type="PANTHER" id="PTHR43668">
    <property type="entry name" value="ALLANTOINASE"/>
    <property type="match status" value="1"/>
</dbReference>
<dbReference type="GO" id="GO:0006145">
    <property type="term" value="P:purine nucleobase catabolic process"/>
    <property type="evidence" value="ECO:0007669"/>
    <property type="project" value="TreeGrafter"/>
</dbReference>
<dbReference type="VEuPathDB" id="FungiDB:CCM_03482"/>
<dbReference type="SUPFAM" id="SSF51338">
    <property type="entry name" value="Composite domain of metallo-dependent hydrolases"/>
    <property type="match status" value="1"/>
</dbReference>
<dbReference type="GO" id="GO:0005737">
    <property type="term" value="C:cytoplasm"/>
    <property type="evidence" value="ECO:0007669"/>
    <property type="project" value="TreeGrafter"/>
</dbReference>
<dbReference type="Gene3D" id="3.30.559.10">
    <property type="entry name" value="Chloramphenicol acetyltransferase-like domain"/>
    <property type="match status" value="2"/>
</dbReference>
<name>G3JAZ8_CORMM</name>
<dbReference type="HOGENOM" id="CLU_255186_0_0_1"/>
<dbReference type="PANTHER" id="PTHR43668:SF5">
    <property type="entry name" value="AMIDOHYDROLASE 3 DOMAIN-CONTAINING PROTEIN"/>
    <property type="match status" value="1"/>
</dbReference>
<dbReference type="Pfam" id="PF01979">
    <property type="entry name" value="Amidohydro_1"/>
    <property type="match status" value="1"/>
</dbReference>
<keyword evidence="4" id="KW-1185">Reference proteome</keyword>
<feature type="domain" description="Amidohydrolase-related" evidence="2">
    <location>
        <begin position="831"/>
        <end position="922"/>
    </location>
</feature>
<dbReference type="SUPFAM" id="SSF51556">
    <property type="entry name" value="Metallo-dependent hydrolases"/>
    <property type="match status" value="1"/>
</dbReference>
<evidence type="ECO:0000259" key="2">
    <source>
        <dbReference type="Pfam" id="PF01979"/>
    </source>
</evidence>
<dbReference type="GeneID" id="18165508"/>
<dbReference type="OrthoDB" id="10258955at2759"/>
<dbReference type="InterPro" id="IPR050138">
    <property type="entry name" value="DHOase/Allantoinase_Hydrolase"/>
</dbReference>
<reference evidence="3 4" key="1">
    <citation type="journal article" date="2011" name="Genome Biol.">
        <title>Genome sequence of the insect pathogenic fungus Cordyceps militaris, a valued traditional Chinese medicine.</title>
        <authorList>
            <person name="Zheng P."/>
            <person name="Xia Y."/>
            <person name="Xiao G."/>
            <person name="Xiong C."/>
            <person name="Hu X."/>
            <person name="Zhang S."/>
            <person name="Zheng H."/>
            <person name="Huang Y."/>
            <person name="Zhou Y."/>
            <person name="Wang S."/>
            <person name="Zhao G.P."/>
            <person name="Liu X."/>
            <person name="St Leger R.J."/>
            <person name="Wang C."/>
        </authorList>
    </citation>
    <scope>NUCLEOTIDE SEQUENCE [LARGE SCALE GENOMIC DNA]</scope>
    <source>
        <strain evidence="3 4">CM01</strain>
    </source>
</reference>
<evidence type="ECO:0000313" key="4">
    <source>
        <dbReference type="Proteomes" id="UP000001610"/>
    </source>
</evidence>
<protein>
    <submittedName>
        <fullName evidence="3">Carbohydrate esterase family 9 protein</fullName>
    </submittedName>
</protein>
<dbReference type="Gene3D" id="3.20.20.140">
    <property type="entry name" value="Metal-dependent hydrolases"/>
    <property type="match status" value="2"/>
</dbReference>
<dbReference type="InterPro" id="IPR032466">
    <property type="entry name" value="Metal_Hydrolase"/>
</dbReference>
<dbReference type="GO" id="GO:0004038">
    <property type="term" value="F:allantoinase activity"/>
    <property type="evidence" value="ECO:0007669"/>
    <property type="project" value="TreeGrafter"/>
</dbReference>
<evidence type="ECO:0000313" key="3">
    <source>
        <dbReference type="EMBL" id="EGX95210.1"/>
    </source>
</evidence>
<dbReference type="InterPro" id="IPR006680">
    <property type="entry name" value="Amidohydro-rel"/>
</dbReference>
<dbReference type="Proteomes" id="UP000001610">
    <property type="component" value="Unassembled WGS sequence"/>
</dbReference>